<evidence type="ECO:0000313" key="1">
    <source>
        <dbReference type="Proteomes" id="UP000887576"/>
    </source>
</evidence>
<dbReference type="Proteomes" id="UP000887576">
    <property type="component" value="Unplaced"/>
</dbReference>
<proteinExistence type="predicted"/>
<organism evidence="1 2">
    <name type="scientific">Panagrolaimus sp. JU765</name>
    <dbReference type="NCBI Taxonomy" id="591449"/>
    <lineage>
        <taxon>Eukaryota</taxon>
        <taxon>Metazoa</taxon>
        <taxon>Ecdysozoa</taxon>
        <taxon>Nematoda</taxon>
        <taxon>Chromadorea</taxon>
        <taxon>Rhabditida</taxon>
        <taxon>Tylenchina</taxon>
        <taxon>Panagrolaimomorpha</taxon>
        <taxon>Panagrolaimoidea</taxon>
        <taxon>Panagrolaimidae</taxon>
        <taxon>Panagrolaimus</taxon>
    </lineage>
</organism>
<name>A0AC34RRJ3_9BILA</name>
<sequence length="454" mass="50408">MSDNGLKGLESLPKIPSTSTTNTVVQNNPSLQDKPLKGLESLPKIPSTSATKTVEQNKPSLPDKPLKGLESLPKIPSTSATKAVEQNDPSLPDKPLKGLESLPKIPSTSTTKTFEQNKPSSPNKQLKGLESLPEIPNSPKDATEKILESGSTIKSAENLPDISSTAEKDHERRTSSDIPLKGSENISKDVKNTEASTESLPEIHATTAPPKKADNVQDNLSTAAKSDKKNGSKLKGLESLPKIPPTSKKMQKLKGLESLPKILEYPHFSSVTESLERSFPPVEQAKGNFEQWEIQKMKQESNIFKNATNPYIHFFYRQQINRFEIYFLDTQIKNVELSSKLCFITGYNDGRPLYNQSIGKFPPEISGGVNQLLVYCNICDKMIFGNKMINLLRAIPVNSKHGEVVERIYDTPMFNKVNVRTVNEIEFEIRNMQGQFCSFYHGPVIAVLVFTKNP</sequence>
<dbReference type="WBParaSite" id="JU765_v2.g9539.t1">
    <property type="protein sequence ID" value="JU765_v2.g9539.t1"/>
    <property type="gene ID" value="JU765_v2.g9539"/>
</dbReference>
<reference evidence="2" key="1">
    <citation type="submission" date="2022-11" db="UniProtKB">
        <authorList>
            <consortium name="WormBaseParasite"/>
        </authorList>
    </citation>
    <scope>IDENTIFICATION</scope>
</reference>
<protein>
    <submittedName>
        <fullName evidence="2">Uncharacterized protein</fullName>
    </submittedName>
</protein>
<accession>A0AC34RRJ3</accession>
<evidence type="ECO:0000313" key="2">
    <source>
        <dbReference type="WBParaSite" id="JU765_v2.g9539.t1"/>
    </source>
</evidence>